<accession>A0A165Y3R0</accession>
<evidence type="ECO:0000313" key="3">
    <source>
        <dbReference type="Proteomes" id="UP000076577"/>
    </source>
</evidence>
<dbReference type="AlphaFoldDB" id="A0A165Y3R0"/>
<dbReference type="InterPro" id="IPR008727">
    <property type="entry name" value="PAAR_motif"/>
</dbReference>
<evidence type="ECO:0000256" key="1">
    <source>
        <dbReference type="SAM" id="MobiDB-lite"/>
    </source>
</evidence>
<dbReference type="PATRIC" id="fig|989403.3.peg.2775"/>
<organism evidence="2 3">
    <name type="scientific">Pseudovibrio axinellae</name>
    <dbReference type="NCBI Taxonomy" id="989403"/>
    <lineage>
        <taxon>Bacteria</taxon>
        <taxon>Pseudomonadati</taxon>
        <taxon>Pseudomonadota</taxon>
        <taxon>Alphaproteobacteria</taxon>
        <taxon>Hyphomicrobiales</taxon>
        <taxon>Stappiaceae</taxon>
        <taxon>Pseudovibrio</taxon>
    </lineage>
</organism>
<dbReference type="Gene3D" id="2.60.200.60">
    <property type="match status" value="1"/>
</dbReference>
<proteinExistence type="predicted"/>
<dbReference type="Proteomes" id="UP000076577">
    <property type="component" value="Unassembled WGS sequence"/>
</dbReference>
<reference evidence="2 3" key="1">
    <citation type="journal article" date="2016" name="Front. Microbiol.">
        <title>Comparative Genomic Analysis Reveals a Diverse Repertoire of Genes Involved in Prokaryote-Eukaryote Interactions within the Pseudovibrio Genus.</title>
        <authorList>
            <person name="Romano S."/>
            <person name="Fernandez-Guerra A."/>
            <person name="Reen F.J."/>
            <person name="Glockner F.O."/>
            <person name="Crowley S.P."/>
            <person name="O'Sullivan O."/>
            <person name="Cotter P.D."/>
            <person name="Adams C."/>
            <person name="Dobson A.D."/>
            <person name="O'Gara F."/>
        </authorList>
    </citation>
    <scope>NUCLEOTIDE SEQUENCE [LARGE SCALE GENOMIC DNA]</scope>
    <source>
        <strain evidence="2 3">Ad2</strain>
    </source>
</reference>
<dbReference type="OrthoDB" id="9807902at2"/>
<feature type="region of interest" description="Disordered" evidence="1">
    <location>
        <begin position="1"/>
        <end position="23"/>
    </location>
</feature>
<name>A0A165Y3R0_9HYPH</name>
<sequence>MSGKPAARLGDIGSGHGCHFPPTPAIAGSPNIFINNKPAVRQGDAYAPHGCSPCPSPAHGRALAAGSPTVNFNNKQAGRVGDPIDCGGADVSGSPNVFIGAASPAGTRKPFAEECPFAKDAT</sequence>
<evidence type="ECO:0000313" key="2">
    <source>
        <dbReference type="EMBL" id="KZL18411.1"/>
    </source>
</evidence>
<comment type="caution">
    <text evidence="2">The sequence shown here is derived from an EMBL/GenBank/DDBJ whole genome shotgun (WGS) entry which is preliminary data.</text>
</comment>
<keyword evidence="3" id="KW-1185">Reference proteome</keyword>
<protein>
    <submittedName>
        <fullName evidence="2">PAAR motif protein</fullName>
    </submittedName>
</protein>
<dbReference type="Pfam" id="PF05488">
    <property type="entry name" value="PAAR_motif"/>
    <property type="match status" value="1"/>
</dbReference>
<dbReference type="CDD" id="cd14737">
    <property type="entry name" value="PAAR_1"/>
    <property type="match status" value="1"/>
</dbReference>
<gene>
    <name evidence="2" type="ORF">PsAD2_02595</name>
</gene>
<dbReference type="STRING" id="989403.SAMN05421798_13010"/>
<dbReference type="EMBL" id="LMCB01000021">
    <property type="protein sequence ID" value="KZL18411.1"/>
    <property type="molecule type" value="Genomic_DNA"/>
</dbReference>